<feature type="domain" description="Protein kinase" evidence="1">
    <location>
        <begin position="36"/>
        <end position="204"/>
    </location>
</feature>
<dbReference type="Gene3D" id="1.10.510.10">
    <property type="entry name" value="Transferase(Phosphotransferase) domain 1"/>
    <property type="match status" value="1"/>
</dbReference>
<accession>A0ABW3CG14</accession>
<evidence type="ECO:0000313" key="2">
    <source>
        <dbReference type="EMBL" id="MFD0853253.1"/>
    </source>
</evidence>
<keyword evidence="3" id="KW-1185">Reference proteome</keyword>
<dbReference type="SUPFAM" id="SSF56112">
    <property type="entry name" value="Protein kinase-like (PK-like)"/>
    <property type="match status" value="1"/>
</dbReference>
<name>A0ABW3CG14_9ACTN</name>
<dbReference type="InterPro" id="IPR011009">
    <property type="entry name" value="Kinase-like_dom_sf"/>
</dbReference>
<evidence type="ECO:0000313" key="3">
    <source>
        <dbReference type="Proteomes" id="UP001597083"/>
    </source>
</evidence>
<sequence>IVSLTQGEHAMCNYTKFIRTLSEMETNKEILSACRLAGLEIIGAGSSRIVFALNDRLVIKVANCDAGVEQNETECKVWNFLDYDRPQLKQYFAKVHMHLCDPDNMFIVMDRLSTASKGSVKHVNACNELKYNIKRNAIERQHRFADALQHVDDTLSTLTIRDIRKQNIGQDRNGLIKVLDYGLTRNIWNQYYKKRDVKAVTITR</sequence>
<protein>
    <recommendedName>
        <fullName evidence="1">Protein kinase domain-containing protein</fullName>
    </recommendedName>
</protein>
<dbReference type="Proteomes" id="UP001597083">
    <property type="component" value="Unassembled WGS sequence"/>
</dbReference>
<organism evidence="2 3">
    <name type="scientific">Actinomadura adrarensis</name>
    <dbReference type="NCBI Taxonomy" id="1819600"/>
    <lineage>
        <taxon>Bacteria</taxon>
        <taxon>Bacillati</taxon>
        <taxon>Actinomycetota</taxon>
        <taxon>Actinomycetes</taxon>
        <taxon>Streptosporangiales</taxon>
        <taxon>Thermomonosporaceae</taxon>
        <taxon>Actinomadura</taxon>
    </lineage>
</organism>
<dbReference type="PROSITE" id="PS50011">
    <property type="entry name" value="PROTEIN_KINASE_DOM"/>
    <property type="match status" value="1"/>
</dbReference>
<dbReference type="EMBL" id="JBHTIR010002008">
    <property type="protein sequence ID" value="MFD0853253.1"/>
    <property type="molecule type" value="Genomic_DNA"/>
</dbReference>
<gene>
    <name evidence="2" type="ORF">ACFQ07_13515</name>
</gene>
<reference evidence="3" key="1">
    <citation type="journal article" date="2019" name="Int. J. Syst. Evol. Microbiol.">
        <title>The Global Catalogue of Microorganisms (GCM) 10K type strain sequencing project: providing services to taxonomists for standard genome sequencing and annotation.</title>
        <authorList>
            <consortium name="The Broad Institute Genomics Platform"/>
            <consortium name="The Broad Institute Genome Sequencing Center for Infectious Disease"/>
            <person name="Wu L."/>
            <person name="Ma J."/>
        </authorList>
    </citation>
    <scope>NUCLEOTIDE SEQUENCE [LARGE SCALE GENOMIC DNA]</scope>
    <source>
        <strain evidence="3">JCM 31696</strain>
    </source>
</reference>
<comment type="caution">
    <text evidence="2">The sequence shown here is derived from an EMBL/GenBank/DDBJ whole genome shotgun (WGS) entry which is preliminary data.</text>
</comment>
<feature type="non-terminal residue" evidence="2">
    <location>
        <position position="1"/>
    </location>
</feature>
<evidence type="ECO:0000259" key="1">
    <source>
        <dbReference type="PROSITE" id="PS50011"/>
    </source>
</evidence>
<dbReference type="InterPro" id="IPR000719">
    <property type="entry name" value="Prot_kinase_dom"/>
</dbReference>
<proteinExistence type="predicted"/>